<reference evidence="4 5" key="1">
    <citation type="submission" date="2024-05" db="EMBL/GenBank/DDBJ databases">
        <authorList>
            <person name="Liu Q."/>
            <person name="Xin Y.-H."/>
        </authorList>
    </citation>
    <scope>NUCLEOTIDE SEQUENCE [LARGE SCALE GENOMIC DNA]</scope>
    <source>
        <strain evidence="4 5">CGMCC 1.10181</strain>
    </source>
</reference>
<protein>
    <submittedName>
        <fullName evidence="4">Methyl-accepting chemotaxis protein</fullName>
    </submittedName>
</protein>
<evidence type="ECO:0000256" key="2">
    <source>
        <dbReference type="PROSITE-ProRule" id="PRU00284"/>
    </source>
</evidence>
<comment type="caution">
    <text evidence="4">The sequence shown here is derived from an EMBL/GenBank/DDBJ whole genome shotgun (WGS) entry which is preliminary data.</text>
</comment>
<dbReference type="SUPFAM" id="SSF58104">
    <property type="entry name" value="Methyl-accepting chemotaxis protein (MCP) signaling domain"/>
    <property type="match status" value="1"/>
</dbReference>
<evidence type="ECO:0000313" key="5">
    <source>
        <dbReference type="Proteomes" id="UP001419910"/>
    </source>
</evidence>
<sequence>MDIIQSKMTGRSEGELDTNFAQRLSDFDRARSLASMVALCAPHLSGREYEVARSFWDHCAPDRATDRWTSDVTEKLVQATAGCLAAMYSNPLDREWVDMTWQLARSADEHGISLSKLLAGIADADRCARAIIARALADDVLVMLQALEALSRLSLLEADIMAAAVSIKEQRRRDGTRAELLAAFRERIAAAVDETSKRSHGITGRVSEVSRSAEHTLARTSEVAAAADQSANAMREAAQTAAGLLNTIEVVRSEIETASQAAQQAVTQARLSANLSDDLSSHTDAIASIVTLIRDIAAQTNTLALNATIEAARAGEGGRGFAVVAQEVKSLASQTARATDEIAKKISAIQSATSKAVTSNTATFDAIEAIGASTQRLGETVGGQVGAVATIAAAVDETAVAAAAMSGLVGEIRHQTEHGFSEIGGMKCEFEEIDCELVKLSKSVQEFIESVTTTSKQ</sequence>
<dbReference type="Pfam" id="PF00015">
    <property type="entry name" value="MCPsignal"/>
    <property type="match status" value="1"/>
</dbReference>
<dbReference type="PANTHER" id="PTHR32089:SF112">
    <property type="entry name" value="LYSOZYME-LIKE PROTEIN-RELATED"/>
    <property type="match status" value="1"/>
</dbReference>
<name>A0ABU9YB48_9SPHN</name>
<evidence type="ECO:0000259" key="3">
    <source>
        <dbReference type="PROSITE" id="PS50111"/>
    </source>
</evidence>
<dbReference type="PROSITE" id="PS50111">
    <property type="entry name" value="CHEMOTAXIS_TRANSDUC_2"/>
    <property type="match status" value="1"/>
</dbReference>
<dbReference type="SMART" id="SM00283">
    <property type="entry name" value="MA"/>
    <property type="match status" value="1"/>
</dbReference>
<accession>A0ABU9YB48</accession>
<organism evidence="4 5">
    <name type="scientific">Sphingomonas oligophenolica</name>
    <dbReference type="NCBI Taxonomy" id="301154"/>
    <lineage>
        <taxon>Bacteria</taxon>
        <taxon>Pseudomonadati</taxon>
        <taxon>Pseudomonadota</taxon>
        <taxon>Alphaproteobacteria</taxon>
        <taxon>Sphingomonadales</taxon>
        <taxon>Sphingomonadaceae</taxon>
        <taxon>Sphingomonas</taxon>
    </lineage>
</organism>
<dbReference type="Gene3D" id="1.10.287.950">
    <property type="entry name" value="Methyl-accepting chemotaxis protein"/>
    <property type="match status" value="1"/>
</dbReference>
<evidence type="ECO:0000256" key="1">
    <source>
        <dbReference type="ARBA" id="ARBA00023224"/>
    </source>
</evidence>
<feature type="domain" description="Methyl-accepting transducer" evidence="3">
    <location>
        <begin position="191"/>
        <end position="420"/>
    </location>
</feature>
<dbReference type="Proteomes" id="UP001419910">
    <property type="component" value="Unassembled WGS sequence"/>
</dbReference>
<dbReference type="EMBL" id="JBDIME010000037">
    <property type="protein sequence ID" value="MEN2793027.1"/>
    <property type="molecule type" value="Genomic_DNA"/>
</dbReference>
<proteinExistence type="predicted"/>
<dbReference type="InterPro" id="IPR004089">
    <property type="entry name" value="MCPsignal_dom"/>
</dbReference>
<dbReference type="RefSeq" id="WP_343892320.1">
    <property type="nucleotide sequence ID" value="NZ_BAAAEH010000057.1"/>
</dbReference>
<keyword evidence="5" id="KW-1185">Reference proteome</keyword>
<dbReference type="PANTHER" id="PTHR32089">
    <property type="entry name" value="METHYL-ACCEPTING CHEMOTAXIS PROTEIN MCPB"/>
    <property type="match status" value="1"/>
</dbReference>
<gene>
    <name evidence="4" type="ORF">ABC974_25610</name>
</gene>
<evidence type="ECO:0000313" key="4">
    <source>
        <dbReference type="EMBL" id="MEN2793027.1"/>
    </source>
</evidence>
<keyword evidence="1 2" id="KW-0807">Transducer</keyword>